<dbReference type="SMART" id="SM01192">
    <property type="entry name" value="Enolase_C"/>
    <property type="match status" value="1"/>
</dbReference>
<evidence type="ECO:0000256" key="1">
    <source>
        <dbReference type="ARBA" id="ARBA00004651"/>
    </source>
</evidence>
<comment type="caution">
    <text evidence="12">Lacks conserved residue(s) required for the propagation of feature annotation.</text>
</comment>
<protein>
    <recommendedName>
        <fullName evidence="12">CASP-like protein</fullName>
    </recommendedName>
</protein>
<gene>
    <name evidence="14" type="ORF">C1H46_004231</name>
</gene>
<dbReference type="SUPFAM" id="SSF51604">
    <property type="entry name" value="Enolase C-terminal domain-like"/>
    <property type="match status" value="1"/>
</dbReference>
<keyword evidence="10" id="KW-0324">Glycolysis</keyword>
<dbReference type="Pfam" id="PF00113">
    <property type="entry name" value="Enolase_C"/>
    <property type="match status" value="1"/>
</dbReference>
<comment type="subcellular location">
    <subcellularLocation>
        <location evidence="1 12">Cell membrane</location>
        <topology evidence="1 12">Multi-pass membrane protein</topology>
    </subcellularLocation>
</comment>
<dbReference type="Gene3D" id="3.20.20.120">
    <property type="entry name" value="Enolase-like C-terminal domain"/>
    <property type="match status" value="1"/>
</dbReference>
<dbReference type="GO" id="GO:0016829">
    <property type="term" value="F:lyase activity"/>
    <property type="evidence" value="ECO:0007669"/>
    <property type="project" value="UniProtKB-KW"/>
</dbReference>
<dbReference type="InterPro" id="IPR020810">
    <property type="entry name" value="Enolase_C"/>
</dbReference>
<comment type="pathway">
    <text evidence="2">Carbohydrate degradation; glycolysis; pyruvate from D-glyceraldehyde 3-phosphate: step 4/5.</text>
</comment>
<evidence type="ECO:0000256" key="6">
    <source>
        <dbReference type="ARBA" id="ARBA00022475"/>
    </source>
</evidence>
<dbReference type="AlphaFoldDB" id="A0A540NGK9"/>
<dbReference type="UniPathway" id="UPA00109">
    <property type="reaction ID" value="UER00187"/>
</dbReference>
<evidence type="ECO:0000256" key="9">
    <source>
        <dbReference type="ARBA" id="ARBA00023136"/>
    </source>
</evidence>
<proteinExistence type="inferred from homology"/>
<organism evidence="14 15">
    <name type="scientific">Malus baccata</name>
    <name type="common">Siberian crab apple</name>
    <name type="synonym">Pyrus baccata</name>
    <dbReference type="NCBI Taxonomy" id="106549"/>
    <lineage>
        <taxon>Eukaryota</taxon>
        <taxon>Viridiplantae</taxon>
        <taxon>Streptophyta</taxon>
        <taxon>Embryophyta</taxon>
        <taxon>Tracheophyta</taxon>
        <taxon>Spermatophyta</taxon>
        <taxon>Magnoliopsida</taxon>
        <taxon>eudicotyledons</taxon>
        <taxon>Gunneridae</taxon>
        <taxon>Pentapetalae</taxon>
        <taxon>rosids</taxon>
        <taxon>fabids</taxon>
        <taxon>Rosales</taxon>
        <taxon>Rosaceae</taxon>
        <taxon>Amygdaloideae</taxon>
        <taxon>Maleae</taxon>
        <taxon>Malus</taxon>
    </lineage>
</organism>
<evidence type="ECO:0000256" key="3">
    <source>
        <dbReference type="ARBA" id="ARBA00007651"/>
    </source>
</evidence>
<comment type="similarity">
    <text evidence="4">Belongs to the enolase family.</text>
</comment>
<dbReference type="EMBL" id="VIEB01000046">
    <property type="protein sequence ID" value="TQE10175.1"/>
    <property type="molecule type" value="Genomic_DNA"/>
</dbReference>
<dbReference type="PANTHER" id="PTHR33573:SF50">
    <property type="entry name" value="CASP-LIKE PROTEIN 4A3"/>
    <property type="match status" value="1"/>
</dbReference>
<keyword evidence="11" id="KW-0456">Lyase</keyword>
<dbReference type="InterPro" id="IPR006702">
    <property type="entry name" value="CASP_dom"/>
</dbReference>
<evidence type="ECO:0000256" key="2">
    <source>
        <dbReference type="ARBA" id="ARBA00005031"/>
    </source>
</evidence>
<dbReference type="STRING" id="106549.A0A540NGK9"/>
<dbReference type="Pfam" id="PF04535">
    <property type="entry name" value="CASP_dom"/>
    <property type="match status" value="1"/>
</dbReference>
<evidence type="ECO:0000256" key="11">
    <source>
        <dbReference type="ARBA" id="ARBA00023239"/>
    </source>
</evidence>
<keyword evidence="9 12" id="KW-0472">Membrane</keyword>
<evidence type="ECO:0000256" key="4">
    <source>
        <dbReference type="ARBA" id="ARBA00009604"/>
    </source>
</evidence>
<sequence>MILPIGASSFKEAMKMGVEVYHNLKFMIKKKYDQDATNVGDEGGFAPNIQVNHSSCGFSGIAPPPPNRPQLRWGKLDEDDGEDVDFLLPSRRVIGPDEDEIQGVDEFDFETVEEGEMMKTAALGFRVSELVLCLISFSVIVADKTQGWSDDSFDCYKEYRYCLAVNVIGFAYAAFQAYNLSYHLVTGKFVISHRLRCNFDFFMDQVLAYLFISAATRVDEWHSNWGKYEFMEIAITSVSMAFLAFVAFALSSLISGYILCTHDFA</sequence>
<keyword evidence="15" id="KW-1185">Reference proteome</keyword>
<dbReference type="GO" id="GO:0005886">
    <property type="term" value="C:plasma membrane"/>
    <property type="evidence" value="ECO:0007669"/>
    <property type="project" value="UniProtKB-SubCell"/>
</dbReference>
<feature type="transmembrane region" description="Helical" evidence="12">
    <location>
        <begin position="123"/>
        <end position="141"/>
    </location>
</feature>
<feature type="transmembrane region" description="Helical" evidence="12">
    <location>
        <begin position="161"/>
        <end position="180"/>
    </location>
</feature>
<dbReference type="Proteomes" id="UP000315295">
    <property type="component" value="Unassembled WGS sequence"/>
</dbReference>
<keyword evidence="6 12" id="KW-1003">Cell membrane</keyword>
<comment type="similarity">
    <text evidence="3 12">Belongs to the Casparian strip membrane proteins (CASP) family.</text>
</comment>
<dbReference type="InterPro" id="IPR036849">
    <property type="entry name" value="Enolase-like_C_sf"/>
</dbReference>
<keyword evidence="8 12" id="KW-1133">Transmembrane helix</keyword>
<feature type="domain" description="Enolase C-terminal TIM barrel" evidence="13">
    <location>
        <begin position="1"/>
        <end position="201"/>
    </location>
</feature>
<dbReference type="PANTHER" id="PTHR33573">
    <property type="entry name" value="CASP-LIKE PROTEIN 4A4"/>
    <property type="match status" value="1"/>
</dbReference>
<evidence type="ECO:0000256" key="12">
    <source>
        <dbReference type="RuleBase" id="RU361233"/>
    </source>
</evidence>
<reference evidence="14 15" key="1">
    <citation type="journal article" date="2019" name="G3 (Bethesda)">
        <title>Sequencing of a Wild Apple (Malus baccata) Genome Unravels the Differences Between Cultivated and Wild Apple Species Regarding Disease Resistance and Cold Tolerance.</title>
        <authorList>
            <person name="Chen X."/>
        </authorList>
    </citation>
    <scope>NUCLEOTIDE SEQUENCE [LARGE SCALE GENOMIC DNA]</scope>
    <source>
        <strain evidence="15">cv. Shandingzi</strain>
        <tissue evidence="14">Leaves</tissue>
    </source>
</reference>
<evidence type="ECO:0000256" key="10">
    <source>
        <dbReference type="ARBA" id="ARBA00023152"/>
    </source>
</evidence>
<evidence type="ECO:0000313" key="15">
    <source>
        <dbReference type="Proteomes" id="UP000315295"/>
    </source>
</evidence>
<accession>A0A540NGK9</accession>
<comment type="caution">
    <text evidence="14">The sequence shown here is derived from an EMBL/GenBank/DDBJ whole genome shotgun (WGS) entry which is preliminary data.</text>
</comment>
<comment type="subunit">
    <text evidence="5 12">Homodimer and heterodimers.</text>
</comment>
<evidence type="ECO:0000256" key="7">
    <source>
        <dbReference type="ARBA" id="ARBA00022692"/>
    </source>
</evidence>
<dbReference type="GO" id="GO:0006096">
    <property type="term" value="P:glycolytic process"/>
    <property type="evidence" value="ECO:0007669"/>
    <property type="project" value="UniProtKB-UniPathway"/>
</dbReference>
<keyword evidence="7 12" id="KW-0812">Transmembrane</keyword>
<evidence type="ECO:0000256" key="5">
    <source>
        <dbReference type="ARBA" id="ARBA00011489"/>
    </source>
</evidence>
<evidence type="ECO:0000256" key="8">
    <source>
        <dbReference type="ARBA" id="ARBA00022989"/>
    </source>
</evidence>
<evidence type="ECO:0000259" key="13">
    <source>
        <dbReference type="SMART" id="SM01192"/>
    </source>
</evidence>
<feature type="transmembrane region" description="Helical" evidence="12">
    <location>
        <begin position="238"/>
        <end position="260"/>
    </location>
</feature>
<name>A0A540NGK9_MALBA</name>
<evidence type="ECO:0000313" key="14">
    <source>
        <dbReference type="EMBL" id="TQE10175.1"/>
    </source>
</evidence>